<sequence length="223" mass="22633">MLEILGAKRGHRMALACCLVVAGCGGGGSDSSSPSLADYTLYGRGASVARSAVSGEIPSSGIFRKLPDGAETTDILMHCVSAASTVGSQAPVQQSVSAGVRTTKASVIGNFNALVTASAGKTFFYAENCNYLAANGEPLTPPLGASAISMVVNDKGSHILSGPSNTPSEVDAVLSPRGMVVKEGPTIHWFAYQVGSAVVIVNTTHHSTSAVPASDRVGAWIAP</sequence>
<comment type="caution">
    <text evidence="1">The sequence shown here is derived from an EMBL/GenBank/DDBJ whole genome shotgun (WGS) entry which is preliminary data.</text>
</comment>
<evidence type="ECO:0000313" key="1">
    <source>
        <dbReference type="EMBL" id="MET4580422.1"/>
    </source>
</evidence>
<dbReference type="Proteomes" id="UP001549320">
    <property type="component" value="Unassembled WGS sequence"/>
</dbReference>
<name>A0ABV2QIS2_9BURK</name>
<dbReference type="EMBL" id="JBEPSH010000018">
    <property type="protein sequence ID" value="MET4580422.1"/>
    <property type="molecule type" value="Genomic_DNA"/>
</dbReference>
<protein>
    <recommendedName>
        <fullName evidence="3">Lipoprotein</fullName>
    </recommendedName>
</protein>
<evidence type="ECO:0000313" key="2">
    <source>
        <dbReference type="Proteomes" id="UP001549320"/>
    </source>
</evidence>
<evidence type="ECO:0008006" key="3">
    <source>
        <dbReference type="Google" id="ProtNLM"/>
    </source>
</evidence>
<organism evidence="1 2">
    <name type="scientific">Ottowia thiooxydans</name>
    <dbReference type="NCBI Taxonomy" id="219182"/>
    <lineage>
        <taxon>Bacteria</taxon>
        <taxon>Pseudomonadati</taxon>
        <taxon>Pseudomonadota</taxon>
        <taxon>Betaproteobacteria</taxon>
        <taxon>Burkholderiales</taxon>
        <taxon>Comamonadaceae</taxon>
        <taxon>Ottowia</taxon>
    </lineage>
</organism>
<reference evidence="1 2" key="1">
    <citation type="submission" date="2024-06" db="EMBL/GenBank/DDBJ databases">
        <title>Sorghum-associated microbial communities from plants grown in Nebraska, USA.</title>
        <authorList>
            <person name="Schachtman D."/>
        </authorList>
    </citation>
    <scope>NUCLEOTIDE SEQUENCE [LARGE SCALE GENOMIC DNA]</scope>
    <source>
        <strain evidence="1 2">2709</strain>
    </source>
</reference>
<keyword evidence="2" id="KW-1185">Reference proteome</keyword>
<accession>A0ABV2QIS2</accession>
<gene>
    <name evidence="1" type="ORF">ABIE13_005563</name>
</gene>
<proteinExistence type="predicted"/>
<dbReference type="RefSeq" id="WP_354449345.1">
    <property type="nucleotide sequence ID" value="NZ_JBEPSH010000018.1"/>
</dbReference>